<feature type="compositionally biased region" description="Basic and acidic residues" evidence="8">
    <location>
        <begin position="228"/>
        <end position="281"/>
    </location>
</feature>
<evidence type="ECO:0000256" key="7">
    <source>
        <dbReference type="SAM" id="Coils"/>
    </source>
</evidence>
<organism evidence="10 11">
    <name type="scientific">Caenorhabditis nigoni</name>
    <dbReference type="NCBI Taxonomy" id="1611254"/>
    <lineage>
        <taxon>Eukaryota</taxon>
        <taxon>Metazoa</taxon>
        <taxon>Ecdysozoa</taxon>
        <taxon>Nematoda</taxon>
        <taxon>Chromadorea</taxon>
        <taxon>Rhabditida</taxon>
        <taxon>Rhabditina</taxon>
        <taxon>Rhabditomorpha</taxon>
        <taxon>Rhabditoidea</taxon>
        <taxon>Rhabditidae</taxon>
        <taxon>Peloderinae</taxon>
        <taxon>Caenorhabditis</taxon>
    </lineage>
</organism>
<feature type="compositionally biased region" description="Polar residues" evidence="8">
    <location>
        <begin position="178"/>
        <end position="190"/>
    </location>
</feature>
<evidence type="ECO:0000256" key="5">
    <source>
        <dbReference type="ARBA" id="ARBA00023242"/>
    </source>
</evidence>
<feature type="compositionally biased region" description="Polar residues" evidence="8">
    <location>
        <begin position="1"/>
        <end position="35"/>
    </location>
</feature>
<evidence type="ECO:0000313" key="11">
    <source>
        <dbReference type="Proteomes" id="UP000230233"/>
    </source>
</evidence>
<accession>A0A2G5UCA5</accession>
<feature type="region of interest" description="Disordered" evidence="8">
    <location>
        <begin position="874"/>
        <end position="902"/>
    </location>
</feature>
<comment type="subcellular location">
    <subcellularLocation>
        <location evidence="1">Nucleus</location>
    </subcellularLocation>
</comment>
<dbReference type="PROSITE" id="PS50016">
    <property type="entry name" value="ZF_PHD_2"/>
    <property type="match status" value="1"/>
</dbReference>
<dbReference type="STRING" id="1611254.A0A2G5UCA5"/>
<keyword evidence="3 6" id="KW-0863">Zinc-finger</keyword>
<feature type="region of interest" description="Disordered" evidence="8">
    <location>
        <begin position="1"/>
        <end position="49"/>
    </location>
</feature>
<dbReference type="Gene3D" id="3.30.40.10">
    <property type="entry name" value="Zinc/RING finger domain, C3HC4 (zinc finger)"/>
    <property type="match status" value="1"/>
</dbReference>
<feature type="region of interest" description="Disordered" evidence="8">
    <location>
        <begin position="178"/>
        <end position="296"/>
    </location>
</feature>
<protein>
    <recommendedName>
        <fullName evidence="9">PHD-type domain-containing protein</fullName>
    </recommendedName>
</protein>
<dbReference type="PANTHER" id="PTHR13415">
    <property type="entry name" value="NUCLEAR FACTOR-RELATED"/>
    <property type="match status" value="1"/>
</dbReference>
<evidence type="ECO:0000259" key="9">
    <source>
        <dbReference type="PROSITE" id="PS50016"/>
    </source>
</evidence>
<keyword evidence="7" id="KW-0175">Coiled coil</keyword>
<dbReference type="SUPFAM" id="SSF57903">
    <property type="entry name" value="FYVE/PHD zinc finger"/>
    <property type="match status" value="1"/>
</dbReference>
<keyword evidence="5" id="KW-0539">Nucleus</keyword>
<feature type="compositionally biased region" description="Acidic residues" evidence="8">
    <location>
        <begin position="1105"/>
        <end position="1121"/>
    </location>
</feature>
<dbReference type="GO" id="GO:0034472">
    <property type="term" value="P:snRNA 3'-end processing"/>
    <property type="evidence" value="ECO:0007669"/>
    <property type="project" value="TreeGrafter"/>
</dbReference>
<feature type="domain" description="PHD-type" evidence="9">
    <location>
        <begin position="1025"/>
        <end position="1081"/>
    </location>
</feature>
<dbReference type="Proteomes" id="UP000230233">
    <property type="component" value="Chromosome IV"/>
</dbReference>
<feature type="compositionally biased region" description="Basic and acidic residues" evidence="8">
    <location>
        <begin position="574"/>
        <end position="601"/>
    </location>
</feature>
<feature type="region of interest" description="Disordered" evidence="8">
    <location>
        <begin position="556"/>
        <end position="615"/>
    </location>
</feature>
<gene>
    <name evidence="10" type="primary">Cni-F53H1.4</name>
    <name evidence="10" type="synonym">Cnig_chr_IV.g15877</name>
    <name evidence="10" type="ORF">B9Z55_015877</name>
</gene>
<feature type="compositionally biased region" description="Acidic residues" evidence="8">
    <location>
        <begin position="602"/>
        <end position="614"/>
    </location>
</feature>
<keyword evidence="2" id="KW-0479">Metal-binding</keyword>
<dbReference type="SMART" id="SM00249">
    <property type="entry name" value="PHD"/>
    <property type="match status" value="1"/>
</dbReference>
<dbReference type="PROSITE" id="PS01359">
    <property type="entry name" value="ZF_PHD_1"/>
    <property type="match status" value="1"/>
</dbReference>
<feature type="compositionally biased region" description="Acidic residues" evidence="8">
    <location>
        <begin position="882"/>
        <end position="902"/>
    </location>
</feature>
<dbReference type="PANTHER" id="PTHR13415:SF2">
    <property type="entry name" value="INTEGRATOR COMPLEX SUBUNIT 12"/>
    <property type="match status" value="1"/>
</dbReference>
<reference evidence="11" key="1">
    <citation type="submission" date="2017-10" db="EMBL/GenBank/DDBJ databases">
        <title>Rapid genome shrinkage in a self-fertile nematode reveals novel sperm competition proteins.</title>
        <authorList>
            <person name="Yin D."/>
            <person name="Schwarz E.M."/>
            <person name="Thomas C.G."/>
            <person name="Felde R.L."/>
            <person name="Korf I.F."/>
            <person name="Cutter A.D."/>
            <person name="Schartner C.M."/>
            <person name="Ralston E.J."/>
            <person name="Meyer B.J."/>
            <person name="Haag E.S."/>
        </authorList>
    </citation>
    <scope>NUCLEOTIDE SEQUENCE [LARGE SCALE GENOMIC DNA]</scope>
    <source>
        <strain evidence="11">JU1422</strain>
    </source>
</reference>
<dbReference type="InterPro" id="IPR013083">
    <property type="entry name" value="Znf_RING/FYVE/PHD"/>
</dbReference>
<name>A0A2G5UCA5_9PELO</name>
<proteinExistence type="predicted"/>
<feature type="compositionally biased region" description="Acidic residues" evidence="8">
    <location>
        <begin position="560"/>
        <end position="573"/>
    </location>
</feature>
<evidence type="ECO:0000256" key="1">
    <source>
        <dbReference type="ARBA" id="ARBA00004123"/>
    </source>
</evidence>
<evidence type="ECO:0000256" key="8">
    <source>
        <dbReference type="SAM" id="MobiDB-lite"/>
    </source>
</evidence>
<evidence type="ECO:0000256" key="2">
    <source>
        <dbReference type="ARBA" id="ARBA00022723"/>
    </source>
</evidence>
<dbReference type="InterPro" id="IPR019786">
    <property type="entry name" value="Zinc_finger_PHD-type_CS"/>
</dbReference>
<feature type="region of interest" description="Disordered" evidence="8">
    <location>
        <begin position="1089"/>
        <end position="1133"/>
    </location>
</feature>
<dbReference type="OrthoDB" id="5821632at2759"/>
<dbReference type="InterPro" id="IPR011011">
    <property type="entry name" value="Znf_FYVE_PHD"/>
</dbReference>
<evidence type="ECO:0000256" key="6">
    <source>
        <dbReference type="PROSITE-ProRule" id="PRU00146"/>
    </source>
</evidence>
<dbReference type="Pfam" id="PF15613">
    <property type="entry name" value="WSD"/>
    <property type="match status" value="1"/>
</dbReference>
<evidence type="ECO:0000256" key="4">
    <source>
        <dbReference type="ARBA" id="ARBA00022833"/>
    </source>
</evidence>
<dbReference type="InterPro" id="IPR019787">
    <property type="entry name" value="Znf_PHD-finger"/>
</dbReference>
<dbReference type="GO" id="GO:0008270">
    <property type="term" value="F:zinc ion binding"/>
    <property type="evidence" value="ECO:0007669"/>
    <property type="project" value="UniProtKB-KW"/>
</dbReference>
<evidence type="ECO:0000256" key="3">
    <source>
        <dbReference type="ARBA" id="ARBA00022771"/>
    </source>
</evidence>
<comment type="caution">
    <text evidence="10">The sequence shown here is derived from an EMBL/GenBank/DDBJ whole genome shotgun (WGS) entry which is preliminary data.</text>
</comment>
<keyword evidence="4" id="KW-0862">Zinc</keyword>
<dbReference type="EMBL" id="PDUG01000004">
    <property type="protein sequence ID" value="PIC37144.1"/>
    <property type="molecule type" value="Genomic_DNA"/>
</dbReference>
<dbReference type="InterPro" id="IPR051776">
    <property type="entry name" value="Integrator_subunit_12"/>
</dbReference>
<dbReference type="InterPro" id="IPR001965">
    <property type="entry name" value="Znf_PHD"/>
</dbReference>
<dbReference type="GO" id="GO:0032039">
    <property type="term" value="C:integrator complex"/>
    <property type="evidence" value="ECO:0007669"/>
    <property type="project" value="TreeGrafter"/>
</dbReference>
<sequence length="1257" mass="145044">MSQRSFGSDIGNTSLMTAADSSLIKSPNSLENATEQMEKPENGHAASTRLPRPLAIEIYTKIHNSTFTKEDLLDEIEDLVDEKYYPGEVLMSQGKEYTVVTSEKRGGLTLYTMEDGTKIGHRDLRRKKGLSLEEIQQAALEDVIHEDEKVWKVKDALLKECPIRETKKFAPIFSSANRKAQAATSSSTVIQLDEKSDGEEEEEEQEIGLNTPLRVRPSGGPAASASRRQMDKKKEKEAKEKEKLEKKEKEKEEKLRKKEEEKAKKQAEKDDKLKKKAEKAVRKSIGGGASGSQGLMDRFVKKTEENGDSTSTGGQPSKWSEKRVALGLKKVDEAWKRRDQDAFNEACIWCEKNLSGNQRATFENPIYKFAIQKLVDKTKDKALIRGWKRAQQVEYRHEMAEKRRAVYAQYEPQIKAWFNEDIALDDLLVTSTTLDFPTAAKRLDCDAELLKCMEIAQYFVSMRKILLWNENISAEQLRDDLHKGLEGFRRSTYKMIANLLETALQEKEFEKVAHCNARLSEFPITEHTVSELIHAFFIGNTETSFKRDAKKQNRMAGYVMEEDSESEAEEEAENGEKSTENGQKPEENDPENGHNEPKTEENEPADPEDPEDSEEVIRRQRILALFQNPAHIYEWAPAEQLEVLYELKELVHDLPIIREWYLRDANTEQLTGLKAAANKIAKKIEDFQQQLADLPPGEITDSMSRHQTREMEKVIKKRQNLEKALDDLRDELEENREKSARERDDLERIYRVISIGNDRHLRKYYWFAYSTDAGIWVQDFGTTSYEKWVRDCREKGFMDIETLDVENRPEYEDLPITSSESTEVWYKLDTESDVKELFQSLAKNGKREKPLKKYLANNLDDILASIRKPVKKEDVKKATSEDVTDSESTEDEQLADETAEEEAPVVSKFQGPFGSLKQTMMDFLRDYQQSGITKIGDLQVFEGRLLDANNLDEMKRLFIELVTSIPKECLIEKYKMDVALVKKCFSHLIIPRFCRRVEEAKNPSCLHMLLAYFDARIDRQRTLPELPCQVCRRKNGTQRKLMCKQCATVFHYNCHRPAISPALFEEEGFKERWWCAKCTKEDRRRQLEEARAKNEENQGSGDESGGSDEEEEDVDMLDEEEQMSRGRSAKRKANAAMRDVLEFEGVLRAPTQPPAPKKVKKDIVPEVQELFDSIERANPRLYKLIQSVPSQSRSTRNSTHECRSLTEIEEDLDVYTSAEQLHDHLKQFFQYARGWVETHNSRKLDDLEDLISELNFV</sequence>
<feature type="compositionally biased region" description="Acidic residues" evidence="8">
    <location>
        <begin position="196"/>
        <end position="206"/>
    </location>
</feature>
<dbReference type="InterPro" id="IPR028941">
    <property type="entry name" value="WHIM2_dom"/>
</dbReference>
<dbReference type="Pfam" id="PF00628">
    <property type="entry name" value="PHD"/>
    <property type="match status" value="1"/>
</dbReference>
<feature type="coiled-coil region" evidence="7">
    <location>
        <begin position="670"/>
        <end position="749"/>
    </location>
</feature>
<dbReference type="AlphaFoldDB" id="A0A2G5UCA5"/>
<keyword evidence="11" id="KW-1185">Reference proteome</keyword>
<evidence type="ECO:0000313" key="10">
    <source>
        <dbReference type="EMBL" id="PIC37144.1"/>
    </source>
</evidence>